<proteinExistence type="predicted"/>
<dbReference type="Pfam" id="PF14568">
    <property type="entry name" value="SUKH_6"/>
    <property type="match status" value="1"/>
</dbReference>
<dbReference type="Gene3D" id="3.40.1580.10">
    <property type="entry name" value="SMI1/KNR4-like"/>
    <property type="match status" value="1"/>
</dbReference>
<organism evidence="2 3">
    <name type="scientific">Splendidivirga corallicola</name>
    <dbReference type="NCBI Taxonomy" id="3051826"/>
    <lineage>
        <taxon>Bacteria</taxon>
        <taxon>Pseudomonadati</taxon>
        <taxon>Bacteroidota</taxon>
        <taxon>Cytophagia</taxon>
        <taxon>Cytophagales</taxon>
        <taxon>Splendidivirgaceae</taxon>
        <taxon>Splendidivirga</taxon>
    </lineage>
</organism>
<feature type="domain" description="Knr4/Smi1-like" evidence="1">
    <location>
        <begin position="52"/>
        <end position="175"/>
    </location>
</feature>
<evidence type="ECO:0000313" key="3">
    <source>
        <dbReference type="Proteomes" id="UP001172082"/>
    </source>
</evidence>
<name>A0ABT8KMK3_9BACT</name>
<dbReference type="InterPro" id="IPR018958">
    <property type="entry name" value="Knr4/Smi1-like_dom"/>
</dbReference>
<dbReference type="RefSeq" id="WP_346751996.1">
    <property type="nucleotide sequence ID" value="NZ_JAUJEA010000003.1"/>
</dbReference>
<evidence type="ECO:0000313" key="2">
    <source>
        <dbReference type="EMBL" id="MDN5201972.1"/>
    </source>
</evidence>
<dbReference type="EMBL" id="JAUJEA010000003">
    <property type="protein sequence ID" value="MDN5201972.1"/>
    <property type="molecule type" value="Genomic_DNA"/>
</dbReference>
<accession>A0ABT8KMK3</accession>
<sequence length="195" mass="23188">MDKTKSIVDRCLEDMAKNKILMMIPGDIATEMIDNSIEPMDDWKGWKPIDSIIDDSDLDSLEEKIGYKLPPSYREFLKYKHFYNLRIPDRAVNFPNHKPDRRIGFLRELVFERMDPELIIGKGYIYFADFEDYGLLCFDTIHKNENNEYRIVYMDHEDLDDIHVYANSFIELLEADKETGNRFIDKLNAYHESKE</sequence>
<dbReference type="InterPro" id="IPR037883">
    <property type="entry name" value="Knr4/Smi1-like_sf"/>
</dbReference>
<reference evidence="2" key="1">
    <citation type="submission" date="2023-06" db="EMBL/GenBank/DDBJ databases">
        <title>Genomic of Parafulvivirga corallium.</title>
        <authorList>
            <person name="Wang G."/>
        </authorList>
    </citation>
    <scope>NUCLEOTIDE SEQUENCE</scope>
    <source>
        <strain evidence="2">BMA10</strain>
    </source>
</reference>
<dbReference type="Proteomes" id="UP001172082">
    <property type="component" value="Unassembled WGS sequence"/>
</dbReference>
<gene>
    <name evidence="2" type="ORF">QQ008_11375</name>
</gene>
<evidence type="ECO:0000259" key="1">
    <source>
        <dbReference type="SMART" id="SM00860"/>
    </source>
</evidence>
<dbReference type="SUPFAM" id="SSF160631">
    <property type="entry name" value="SMI1/KNR4-like"/>
    <property type="match status" value="1"/>
</dbReference>
<keyword evidence="3" id="KW-1185">Reference proteome</keyword>
<protein>
    <submittedName>
        <fullName evidence="2">SMI1/KNR4 family protein</fullName>
    </submittedName>
</protein>
<comment type="caution">
    <text evidence="2">The sequence shown here is derived from an EMBL/GenBank/DDBJ whole genome shotgun (WGS) entry which is preliminary data.</text>
</comment>
<dbReference type="SMART" id="SM00860">
    <property type="entry name" value="SMI1_KNR4"/>
    <property type="match status" value="1"/>
</dbReference>